<name>A0A9D4M5I7_DREPO</name>
<dbReference type="AlphaFoldDB" id="A0A9D4M5I7"/>
<evidence type="ECO:0000313" key="2">
    <source>
        <dbReference type="Proteomes" id="UP000828390"/>
    </source>
</evidence>
<sequence>MWNNLQRLLCSKVYCALCPLEASRSRSRTVGWRLRGTIEPEPDEWEADGAACP</sequence>
<dbReference type="Proteomes" id="UP000828390">
    <property type="component" value="Unassembled WGS sequence"/>
</dbReference>
<gene>
    <name evidence="1" type="ORF">DPMN_033154</name>
</gene>
<organism evidence="1 2">
    <name type="scientific">Dreissena polymorpha</name>
    <name type="common">Zebra mussel</name>
    <name type="synonym">Mytilus polymorpha</name>
    <dbReference type="NCBI Taxonomy" id="45954"/>
    <lineage>
        <taxon>Eukaryota</taxon>
        <taxon>Metazoa</taxon>
        <taxon>Spiralia</taxon>
        <taxon>Lophotrochozoa</taxon>
        <taxon>Mollusca</taxon>
        <taxon>Bivalvia</taxon>
        <taxon>Autobranchia</taxon>
        <taxon>Heteroconchia</taxon>
        <taxon>Euheterodonta</taxon>
        <taxon>Imparidentia</taxon>
        <taxon>Neoheterodontei</taxon>
        <taxon>Myida</taxon>
        <taxon>Dreissenoidea</taxon>
        <taxon>Dreissenidae</taxon>
        <taxon>Dreissena</taxon>
    </lineage>
</organism>
<accession>A0A9D4M5I7</accession>
<keyword evidence="2" id="KW-1185">Reference proteome</keyword>
<comment type="caution">
    <text evidence="1">The sequence shown here is derived from an EMBL/GenBank/DDBJ whole genome shotgun (WGS) entry which is preliminary data.</text>
</comment>
<protein>
    <submittedName>
        <fullName evidence="1">Uncharacterized protein</fullName>
    </submittedName>
</protein>
<dbReference type="EMBL" id="JAIWYP010000002">
    <property type="protein sequence ID" value="KAH3869976.1"/>
    <property type="molecule type" value="Genomic_DNA"/>
</dbReference>
<reference evidence="1" key="1">
    <citation type="journal article" date="2019" name="bioRxiv">
        <title>The Genome of the Zebra Mussel, Dreissena polymorpha: A Resource for Invasive Species Research.</title>
        <authorList>
            <person name="McCartney M.A."/>
            <person name="Auch B."/>
            <person name="Kono T."/>
            <person name="Mallez S."/>
            <person name="Zhang Y."/>
            <person name="Obille A."/>
            <person name="Becker A."/>
            <person name="Abrahante J.E."/>
            <person name="Garbe J."/>
            <person name="Badalamenti J.P."/>
            <person name="Herman A."/>
            <person name="Mangelson H."/>
            <person name="Liachko I."/>
            <person name="Sullivan S."/>
            <person name="Sone E.D."/>
            <person name="Koren S."/>
            <person name="Silverstein K.A.T."/>
            <person name="Beckman K.B."/>
            <person name="Gohl D.M."/>
        </authorList>
    </citation>
    <scope>NUCLEOTIDE SEQUENCE</scope>
    <source>
        <strain evidence="1">Duluth1</strain>
        <tissue evidence="1">Whole animal</tissue>
    </source>
</reference>
<reference evidence="1" key="2">
    <citation type="submission" date="2020-11" db="EMBL/GenBank/DDBJ databases">
        <authorList>
            <person name="McCartney M.A."/>
            <person name="Auch B."/>
            <person name="Kono T."/>
            <person name="Mallez S."/>
            <person name="Becker A."/>
            <person name="Gohl D.M."/>
            <person name="Silverstein K.A.T."/>
            <person name="Koren S."/>
            <person name="Bechman K.B."/>
            <person name="Herman A."/>
            <person name="Abrahante J.E."/>
            <person name="Garbe J."/>
        </authorList>
    </citation>
    <scope>NUCLEOTIDE SEQUENCE</scope>
    <source>
        <strain evidence="1">Duluth1</strain>
        <tissue evidence="1">Whole animal</tissue>
    </source>
</reference>
<evidence type="ECO:0000313" key="1">
    <source>
        <dbReference type="EMBL" id="KAH3869976.1"/>
    </source>
</evidence>
<proteinExistence type="predicted"/>